<accession>R7UH05</accession>
<dbReference type="PRINTS" id="PR01267">
    <property type="entry name" value="GSTRNSFRASEM"/>
</dbReference>
<evidence type="ECO:0000256" key="2">
    <source>
        <dbReference type="ARBA" id="ARBA00003701"/>
    </source>
</evidence>
<comment type="subunit">
    <text evidence="4">Homodimer.</text>
</comment>
<dbReference type="Pfam" id="PF02798">
    <property type="entry name" value="GST_N"/>
    <property type="match status" value="1"/>
</dbReference>
<dbReference type="GO" id="GO:0006749">
    <property type="term" value="P:glutathione metabolic process"/>
    <property type="evidence" value="ECO:0007669"/>
    <property type="project" value="TreeGrafter"/>
</dbReference>
<dbReference type="PANTHER" id="PTHR11571:SF222">
    <property type="entry name" value="GLUTATHIONE TRANSFERASE"/>
    <property type="match status" value="1"/>
</dbReference>
<dbReference type="SUPFAM" id="SSF52833">
    <property type="entry name" value="Thioredoxin-like"/>
    <property type="match status" value="1"/>
</dbReference>
<evidence type="ECO:0000313" key="13">
    <source>
        <dbReference type="Proteomes" id="UP000014760"/>
    </source>
</evidence>
<comment type="function">
    <text evidence="2">Conjugation of reduced glutathione to a wide number of exogenous and endogenous hydrophobic electrophiles.</text>
</comment>
<dbReference type="HOGENOM" id="CLU_039475_2_0_1"/>
<evidence type="ECO:0000256" key="5">
    <source>
        <dbReference type="ARBA" id="ARBA00012452"/>
    </source>
</evidence>
<comment type="function">
    <text evidence="1">GST isoenzymes appear to play a central role in the parasite detoxification system. Other functions are also suspected including a role in increasing the solubility of haematin in the parasite gut.</text>
</comment>
<dbReference type="InterPro" id="IPR036249">
    <property type="entry name" value="Thioredoxin-like_sf"/>
</dbReference>
<evidence type="ECO:0000256" key="1">
    <source>
        <dbReference type="ARBA" id="ARBA00002446"/>
    </source>
</evidence>
<comment type="catalytic activity">
    <reaction evidence="7">
        <text>RX + glutathione = an S-substituted glutathione + a halide anion + H(+)</text>
        <dbReference type="Rhea" id="RHEA:16437"/>
        <dbReference type="ChEBI" id="CHEBI:15378"/>
        <dbReference type="ChEBI" id="CHEBI:16042"/>
        <dbReference type="ChEBI" id="CHEBI:17792"/>
        <dbReference type="ChEBI" id="CHEBI:57925"/>
        <dbReference type="ChEBI" id="CHEBI:90779"/>
        <dbReference type="EC" id="2.5.1.18"/>
    </reaction>
</comment>
<sequence>MPIIIAYWDIRGLGQPARLLLEYCGEEYEEKKYSSGPAPDFDRSSWLDAKPTLGLDFPNLPYLIDGDIKISQSNAVFRYIGRKHNLCGTTDKTRALCDMMADQVMDMRNAAVGHFYGPSSKEEYLAKFLASLKTFDAFLGDKPWLCGTEITFPDFHFYEMLDVHKTFSSDCLNNFPRLEAYTKRFEALPKIKAYMSSNRFMKSPINNKMAKWIG</sequence>
<dbReference type="Proteomes" id="UP000014760">
    <property type="component" value="Unassembled WGS sequence"/>
</dbReference>
<feature type="domain" description="GST C-terminal" evidence="10">
    <location>
        <begin position="90"/>
        <end position="205"/>
    </location>
</feature>
<dbReference type="FunFam" id="3.40.30.10:FF:000019">
    <property type="entry name" value="Glutathione S-transferase Mu"/>
    <property type="match status" value="1"/>
</dbReference>
<dbReference type="EMBL" id="AMQN01007855">
    <property type="status" value="NOT_ANNOTATED_CDS"/>
    <property type="molecule type" value="Genomic_DNA"/>
</dbReference>
<dbReference type="InterPro" id="IPR004045">
    <property type="entry name" value="Glutathione_S-Trfase_N"/>
</dbReference>
<dbReference type="OMA" id="ICDFHIY"/>
<dbReference type="EC" id="2.5.1.18" evidence="5"/>
<dbReference type="InterPro" id="IPR040079">
    <property type="entry name" value="Glutathione_S-Trfase"/>
</dbReference>
<keyword evidence="13" id="KW-1185">Reference proteome</keyword>
<dbReference type="Gene3D" id="3.40.30.10">
    <property type="entry name" value="Glutaredoxin"/>
    <property type="match status" value="1"/>
</dbReference>
<dbReference type="STRING" id="283909.R7UH05"/>
<evidence type="ECO:0000313" key="12">
    <source>
        <dbReference type="EnsemblMetazoa" id="CapteP150487"/>
    </source>
</evidence>
<dbReference type="AlphaFoldDB" id="R7UH05"/>
<proteinExistence type="inferred from homology"/>
<protein>
    <recommendedName>
        <fullName evidence="5">glutathione transferase</fullName>
        <ecNumber evidence="5">2.5.1.18</ecNumber>
    </recommendedName>
    <alternativeName>
        <fullName evidence="8">GST class-mu</fullName>
    </alternativeName>
</protein>
<evidence type="ECO:0000259" key="9">
    <source>
        <dbReference type="PROSITE" id="PS50404"/>
    </source>
</evidence>
<dbReference type="PROSITE" id="PS50404">
    <property type="entry name" value="GST_NTER"/>
    <property type="match status" value="1"/>
</dbReference>
<reference evidence="12" key="3">
    <citation type="submission" date="2015-06" db="UniProtKB">
        <authorList>
            <consortium name="EnsemblMetazoa"/>
        </authorList>
    </citation>
    <scope>IDENTIFICATION</scope>
</reference>
<dbReference type="InterPro" id="IPR010987">
    <property type="entry name" value="Glutathione-S-Trfase_C-like"/>
</dbReference>
<dbReference type="CDD" id="cd03075">
    <property type="entry name" value="GST_N_Mu"/>
    <property type="match status" value="1"/>
</dbReference>
<dbReference type="SFLD" id="SFLDG01205">
    <property type="entry name" value="AMPS.1"/>
    <property type="match status" value="1"/>
</dbReference>
<evidence type="ECO:0000256" key="8">
    <source>
        <dbReference type="ARBA" id="ARBA00081375"/>
    </source>
</evidence>
<dbReference type="Gene3D" id="1.20.1050.10">
    <property type="match status" value="1"/>
</dbReference>
<comment type="similarity">
    <text evidence="3">Belongs to the GST superfamily. Mu family.</text>
</comment>
<dbReference type="InterPro" id="IPR004046">
    <property type="entry name" value="GST_C"/>
</dbReference>
<reference evidence="11 13" key="2">
    <citation type="journal article" date="2013" name="Nature">
        <title>Insights into bilaterian evolution from three spiralian genomes.</title>
        <authorList>
            <person name="Simakov O."/>
            <person name="Marletaz F."/>
            <person name="Cho S.J."/>
            <person name="Edsinger-Gonzales E."/>
            <person name="Havlak P."/>
            <person name="Hellsten U."/>
            <person name="Kuo D.H."/>
            <person name="Larsson T."/>
            <person name="Lv J."/>
            <person name="Arendt D."/>
            <person name="Savage R."/>
            <person name="Osoegawa K."/>
            <person name="de Jong P."/>
            <person name="Grimwood J."/>
            <person name="Chapman J.A."/>
            <person name="Shapiro H."/>
            <person name="Aerts A."/>
            <person name="Otillar R.P."/>
            <person name="Terry A.Y."/>
            <person name="Boore J.L."/>
            <person name="Grigoriev I.V."/>
            <person name="Lindberg D.R."/>
            <person name="Seaver E.C."/>
            <person name="Weisblat D.A."/>
            <person name="Putnam N.H."/>
            <person name="Rokhsar D.S."/>
        </authorList>
    </citation>
    <scope>NUCLEOTIDE SEQUENCE</scope>
    <source>
        <strain evidence="11 13">I ESC-2004</strain>
    </source>
</reference>
<dbReference type="InterPro" id="IPR050213">
    <property type="entry name" value="GST_superfamily"/>
</dbReference>
<name>R7UH05_CAPTE</name>
<evidence type="ECO:0000259" key="10">
    <source>
        <dbReference type="PROSITE" id="PS50405"/>
    </source>
</evidence>
<dbReference type="FunFam" id="1.20.1050.10:FF:000003">
    <property type="entry name" value="Glutathione S-transferase 2"/>
    <property type="match status" value="1"/>
</dbReference>
<evidence type="ECO:0000256" key="3">
    <source>
        <dbReference type="ARBA" id="ARBA00005861"/>
    </source>
</evidence>
<dbReference type="SFLD" id="SFLDG00363">
    <property type="entry name" value="AMPS_(cytGST):_Alpha-__Mu-__Pi"/>
    <property type="match status" value="1"/>
</dbReference>
<keyword evidence="6" id="KW-0808">Transferase</keyword>
<dbReference type="EnsemblMetazoa" id="CapteT150487">
    <property type="protein sequence ID" value="CapteP150487"/>
    <property type="gene ID" value="CapteG150487"/>
</dbReference>
<gene>
    <name evidence="11" type="ORF">CAPTEDRAFT_150487</name>
</gene>
<dbReference type="PROSITE" id="PS50405">
    <property type="entry name" value="GST_CTER"/>
    <property type="match status" value="1"/>
</dbReference>
<dbReference type="OrthoDB" id="4951845at2759"/>
<dbReference type="GO" id="GO:0004364">
    <property type="term" value="F:glutathione transferase activity"/>
    <property type="evidence" value="ECO:0007669"/>
    <property type="project" value="UniProtKB-EC"/>
</dbReference>
<dbReference type="Pfam" id="PF14497">
    <property type="entry name" value="GST_C_3"/>
    <property type="match status" value="1"/>
</dbReference>
<feature type="domain" description="GST N-terminal" evidence="9">
    <location>
        <begin position="1"/>
        <end position="88"/>
    </location>
</feature>
<evidence type="ECO:0000256" key="6">
    <source>
        <dbReference type="ARBA" id="ARBA00022679"/>
    </source>
</evidence>
<dbReference type="InterPro" id="IPR003081">
    <property type="entry name" value="GST_mu"/>
</dbReference>
<evidence type="ECO:0000313" key="11">
    <source>
        <dbReference type="EMBL" id="ELU05378.1"/>
    </source>
</evidence>
<dbReference type="InterPro" id="IPR036282">
    <property type="entry name" value="Glutathione-S-Trfase_C_sf"/>
</dbReference>
<dbReference type="SFLD" id="SFLDS00019">
    <property type="entry name" value="Glutathione_Transferase_(cytos"/>
    <property type="match status" value="1"/>
</dbReference>
<dbReference type="SUPFAM" id="SSF47616">
    <property type="entry name" value="GST C-terminal domain-like"/>
    <property type="match status" value="1"/>
</dbReference>
<dbReference type="EMBL" id="KB301566">
    <property type="protein sequence ID" value="ELU05378.1"/>
    <property type="molecule type" value="Genomic_DNA"/>
</dbReference>
<reference evidence="13" key="1">
    <citation type="submission" date="2012-12" db="EMBL/GenBank/DDBJ databases">
        <authorList>
            <person name="Hellsten U."/>
            <person name="Grimwood J."/>
            <person name="Chapman J.A."/>
            <person name="Shapiro H."/>
            <person name="Aerts A."/>
            <person name="Otillar R.P."/>
            <person name="Terry A.Y."/>
            <person name="Boore J.L."/>
            <person name="Simakov O."/>
            <person name="Marletaz F."/>
            <person name="Cho S.-J."/>
            <person name="Edsinger-Gonzales E."/>
            <person name="Havlak P."/>
            <person name="Kuo D.-H."/>
            <person name="Larsson T."/>
            <person name="Lv J."/>
            <person name="Arendt D."/>
            <person name="Savage R."/>
            <person name="Osoegawa K."/>
            <person name="de Jong P."/>
            <person name="Lindberg D.R."/>
            <person name="Seaver E.C."/>
            <person name="Weisblat D.A."/>
            <person name="Putnam N.H."/>
            <person name="Grigoriev I.V."/>
            <person name="Rokhsar D.S."/>
        </authorList>
    </citation>
    <scope>NUCLEOTIDE SEQUENCE</scope>
    <source>
        <strain evidence="13">I ESC-2004</strain>
    </source>
</reference>
<evidence type="ECO:0000256" key="4">
    <source>
        <dbReference type="ARBA" id="ARBA00011738"/>
    </source>
</evidence>
<dbReference type="PANTHER" id="PTHR11571">
    <property type="entry name" value="GLUTATHIONE S-TRANSFERASE"/>
    <property type="match status" value="1"/>
</dbReference>
<organism evidence="11">
    <name type="scientific">Capitella teleta</name>
    <name type="common">Polychaete worm</name>
    <dbReference type="NCBI Taxonomy" id="283909"/>
    <lineage>
        <taxon>Eukaryota</taxon>
        <taxon>Metazoa</taxon>
        <taxon>Spiralia</taxon>
        <taxon>Lophotrochozoa</taxon>
        <taxon>Annelida</taxon>
        <taxon>Polychaeta</taxon>
        <taxon>Sedentaria</taxon>
        <taxon>Scolecida</taxon>
        <taxon>Capitellidae</taxon>
        <taxon>Capitella</taxon>
    </lineage>
</organism>
<evidence type="ECO:0000256" key="7">
    <source>
        <dbReference type="ARBA" id="ARBA00047960"/>
    </source>
</evidence>